<dbReference type="PROSITE" id="PS51154">
    <property type="entry name" value="MACRO"/>
    <property type="match status" value="1"/>
</dbReference>
<organism evidence="2 3">
    <name type="scientific">Ruminococcus bromii</name>
    <dbReference type="NCBI Taxonomy" id="40518"/>
    <lineage>
        <taxon>Bacteria</taxon>
        <taxon>Bacillati</taxon>
        <taxon>Bacillota</taxon>
        <taxon>Clostridia</taxon>
        <taxon>Eubacteriales</taxon>
        <taxon>Oscillospiraceae</taxon>
        <taxon>Ruminococcus</taxon>
    </lineage>
</organism>
<dbReference type="SUPFAM" id="SSF52949">
    <property type="entry name" value="Macro domain-like"/>
    <property type="match status" value="1"/>
</dbReference>
<keyword evidence="3" id="KW-1185">Reference proteome</keyword>
<name>A0ABT0NJR6_9FIRM</name>
<gene>
    <name evidence="2" type="ORF">E2N93_10950</name>
</gene>
<evidence type="ECO:0000313" key="3">
    <source>
        <dbReference type="Proteomes" id="UP001056693"/>
    </source>
</evidence>
<dbReference type="EMBL" id="SNUZ01000016">
    <property type="protein sequence ID" value="MCL3788495.1"/>
    <property type="molecule type" value="Genomic_DNA"/>
</dbReference>
<comment type="caution">
    <text evidence="2">The sequence shown here is derived from an EMBL/GenBank/DDBJ whole genome shotgun (WGS) entry which is preliminary data.</text>
</comment>
<evidence type="ECO:0000259" key="1">
    <source>
        <dbReference type="PROSITE" id="PS51154"/>
    </source>
</evidence>
<sequence length="160" mass="17603">MIIYGDITKLDDIEAIVNASNGIGYMGGRVCVKELHKGVAESIQYVTKGAVEKLAKKECKAHHIFGYAPGEVFVTDAPNMEYKKIIHAVTMRFPGGKAKFETIEKLIPKIKLTAEKLNLRSVAVPLLGTGTGKLNRKAVKELLINNLVSSKVIFYIVLPY</sequence>
<dbReference type="Pfam" id="PF01661">
    <property type="entry name" value="Macro"/>
    <property type="match status" value="1"/>
</dbReference>
<reference evidence="2 3" key="1">
    <citation type="submission" date="2019-03" db="EMBL/GenBank/DDBJ databases">
        <authorList>
            <person name="Molinero N."/>
            <person name="Sanchez B."/>
            <person name="Walker A."/>
            <person name="Duncan S."/>
            <person name="Delgado S."/>
            <person name="Margolles A."/>
        </authorList>
    </citation>
    <scope>NUCLEOTIDE SEQUENCE [LARGE SCALE GENOMIC DNA]</scope>
    <source>
        <strain evidence="2 3">IPLA60002</strain>
    </source>
</reference>
<feature type="domain" description="Macro" evidence="1">
    <location>
        <begin position="1"/>
        <end position="160"/>
    </location>
</feature>
<dbReference type="InterPro" id="IPR002589">
    <property type="entry name" value="Macro_dom"/>
</dbReference>
<dbReference type="Proteomes" id="UP001056693">
    <property type="component" value="Unassembled WGS sequence"/>
</dbReference>
<dbReference type="InterPro" id="IPR043472">
    <property type="entry name" value="Macro_dom-like"/>
</dbReference>
<accession>A0ABT0NJR6</accession>
<dbReference type="SMART" id="SM00506">
    <property type="entry name" value="A1pp"/>
    <property type="match status" value="1"/>
</dbReference>
<dbReference type="Gene3D" id="3.40.220.10">
    <property type="entry name" value="Leucine Aminopeptidase, subunit E, domain 1"/>
    <property type="match status" value="1"/>
</dbReference>
<evidence type="ECO:0000313" key="2">
    <source>
        <dbReference type="EMBL" id="MCL3788495.1"/>
    </source>
</evidence>
<protein>
    <submittedName>
        <fullName evidence="2">Phosphatase</fullName>
    </submittedName>
</protein>
<dbReference type="RefSeq" id="WP_249377321.1">
    <property type="nucleotide sequence ID" value="NZ_SNUZ01000016.1"/>
</dbReference>
<proteinExistence type="predicted"/>